<dbReference type="RefSeq" id="XP_033397664.1">
    <property type="nucleotide sequence ID" value="XM_033543149.1"/>
</dbReference>
<dbReference type="Proteomes" id="UP000799438">
    <property type="component" value="Unassembled WGS sequence"/>
</dbReference>
<proteinExistence type="predicted"/>
<name>A0A6A6BCL4_9PEZI</name>
<dbReference type="EMBL" id="ML995485">
    <property type="protein sequence ID" value="KAF2141952.1"/>
    <property type="molecule type" value="Genomic_DNA"/>
</dbReference>
<feature type="compositionally biased region" description="Basic and acidic residues" evidence="1">
    <location>
        <begin position="424"/>
        <end position="444"/>
    </location>
</feature>
<protein>
    <submittedName>
        <fullName evidence="2">Uncharacterized protein</fullName>
    </submittedName>
</protein>
<feature type="region of interest" description="Disordered" evidence="1">
    <location>
        <begin position="404"/>
        <end position="444"/>
    </location>
</feature>
<keyword evidence="3" id="KW-1185">Reference proteome</keyword>
<evidence type="ECO:0000313" key="3">
    <source>
        <dbReference type="Proteomes" id="UP000799438"/>
    </source>
</evidence>
<organism evidence="2 3">
    <name type="scientific">Aplosporella prunicola CBS 121167</name>
    <dbReference type="NCBI Taxonomy" id="1176127"/>
    <lineage>
        <taxon>Eukaryota</taxon>
        <taxon>Fungi</taxon>
        <taxon>Dikarya</taxon>
        <taxon>Ascomycota</taxon>
        <taxon>Pezizomycotina</taxon>
        <taxon>Dothideomycetes</taxon>
        <taxon>Dothideomycetes incertae sedis</taxon>
        <taxon>Botryosphaeriales</taxon>
        <taxon>Aplosporellaceae</taxon>
        <taxon>Aplosporella</taxon>
    </lineage>
</organism>
<accession>A0A6A6BCL4</accession>
<evidence type="ECO:0000313" key="2">
    <source>
        <dbReference type="EMBL" id="KAF2141952.1"/>
    </source>
</evidence>
<reference evidence="2" key="1">
    <citation type="journal article" date="2020" name="Stud. Mycol.">
        <title>101 Dothideomycetes genomes: a test case for predicting lifestyles and emergence of pathogens.</title>
        <authorList>
            <person name="Haridas S."/>
            <person name="Albert R."/>
            <person name="Binder M."/>
            <person name="Bloem J."/>
            <person name="Labutti K."/>
            <person name="Salamov A."/>
            <person name="Andreopoulos B."/>
            <person name="Baker S."/>
            <person name="Barry K."/>
            <person name="Bills G."/>
            <person name="Bluhm B."/>
            <person name="Cannon C."/>
            <person name="Castanera R."/>
            <person name="Culley D."/>
            <person name="Daum C."/>
            <person name="Ezra D."/>
            <person name="Gonzalez J."/>
            <person name="Henrissat B."/>
            <person name="Kuo A."/>
            <person name="Liang C."/>
            <person name="Lipzen A."/>
            <person name="Lutzoni F."/>
            <person name="Magnuson J."/>
            <person name="Mondo S."/>
            <person name="Nolan M."/>
            <person name="Ohm R."/>
            <person name="Pangilinan J."/>
            <person name="Park H.-J."/>
            <person name="Ramirez L."/>
            <person name="Alfaro M."/>
            <person name="Sun H."/>
            <person name="Tritt A."/>
            <person name="Yoshinaga Y."/>
            <person name="Zwiers L.-H."/>
            <person name="Turgeon B."/>
            <person name="Goodwin S."/>
            <person name="Spatafora J."/>
            <person name="Crous P."/>
            <person name="Grigoriev I."/>
        </authorList>
    </citation>
    <scope>NUCLEOTIDE SEQUENCE</scope>
    <source>
        <strain evidence="2">CBS 121167</strain>
    </source>
</reference>
<gene>
    <name evidence="2" type="ORF">K452DRAFT_308371</name>
</gene>
<sequence length="444" mass="49232">MAGKEDRLVEHLSKILYLPLNLRVIPLLSPVALSDSQRRETQAKGKGIAASRRRTTDYSFDTADARLYVAQSVAPRKRDGFLVWPEIDKEGLLSQLTNPPRARTQTFDVGRLVASFGLANYFLRIRVETFNVAASGYWFGSGSSVSSWSEVRVVSPAPDCRIEIMNNTSSKQMLLYAVYLISPSSGYLCCSFNNITLKPSLKPNESTTENKPGACFLNQSESVSELDDNNNGAILDRKPTHSACLKKRLALSSATNNGSGADGSAPITSSSRPTLLLTGQFFPHLALEFHWSALDPATLTQHVTYGTNHEQGVKPLMLARSTLTITLTRRCAPSWEPWFKDRPQHNATLLLDSAFTPRNLDFTLEEGHFPAPIWAPDSDDETDADDESSLSHCRFVLRLRLPVSPYPPEATWDDDPPGPGSSREPWKWGDFVSRKLPDPPKDKP</sequence>
<dbReference type="AlphaFoldDB" id="A0A6A6BCL4"/>
<dbReference type="GeneID" id="54300646"/>
<evidence type="ECO:0000256" key="1">
    <source>
        <dbReference type="SAM" id="MobiDB-lite"/>
    </source>
</evidence>